<dbReference type="InterPro" id="IPR036188">
    <property type="entry name" value="FAD/NAD-bd_sf"/>
</dbReference>
<gene>
    <name evidence="2" type="ORF">ACFQ24_13520</name>
</gene>
<feature type="transmembrane region" description="Helical" evidence="1">
    <location>
        <begin position="7"/>
        <end position="27"/>
    </location>
</feature>
<dbReference type="Proteomes" id="UP001597203">
    <property type="component" value="Unassembled WGS sequence"/>
</dbReference>
<dbReference type="InterPro" id="IPR050816">
    <property type="entry name" value="Flavin-dep_Halogenase_NPB"/>
</dbReference>
<comment type="caution">
    <text evidence="2">The sequence shown here is derived from an EMBL/GenBank/DDBJ whole genome shotgun (WGS) entry which is preliminary data.</text>
</comment>
<accession>A0ABW3P393</accession>
<protein>
    <submittedName>
        <fullName evidence="2">Tryptophan halogenase family protein</fullName>
        <ecNumber evidence="2">1.14.19.-</ecNumber>
    </submittedName>
</protein>
<dbReference type="RefSeq" id="WP_380912022.1">
    <property type="nucleotide sequence ID" value="NZ_JBHTLS010000128.1"/>
</dbReference>
<organism evidence="2 3">
    <name type="scientific">Sphingobium olei</name>
    <dbReference type="NCBI Taxonomy" id="420955"/>
    <lineage>
        <taxon>Bacteria</taxon>
        <taxon>Pseudomonadati</taxon>
        <taxon>Pseudomonadota</taxon>
        <taxon>Alphaproteobacteria</taxon>
        <taxon>Sphingomonadales</taxon>
        <taxon>Sphingomonadaceae</taxon>
        <taxon>Sphingobium</taxon>
    </lineage>
</organism>
<dbReference type="EMBL" id="JBHTLS010000128">
    <property type="protein sequence ID" value="MFD1105879.1"/>
    <property type="molecule type" value="Genomic_DNA"/>
</dbReference>
<evidence type="ECO:0000256" key="1">
    <source>
        <dbReference type="SAM" id="Phobius"/>
    </source>
</evidence>
<sequence>MSDPLDIVILGGGTAGWMAATALVTFMPSSRCRVRLVESDEIGIVGVGEATLPQMKNFNDALGIDEAEMMRATKGAFKLGIEFVDWGKKGARYIHPFGVHGPADMAHIFHHRWVKALRAGWESDIQDYSFAVQAARMRRFDFPSKDQAAIESTFSYAYHFDASLYSVFLRGIAEERGAIRTEGKVRDVVRDPQSGDVRSLTLESGQSITGDLFIDCSGFRSILLDKTLGVGWEDWSKWLPCDRAFAVPSERGEFTPFTRSTAMEAGWRWRIPLQHRTGNGYVCSSSFIKDDDAAASLLRSVDAKPLAEPRMLKFQAGRRVVSWDKNCVAVGLASGFLEPLESTSIYLIQVAILQLLPLLPAKRIDPRLRDEFNRLIDMEYERIRDFLILHYKLNTRDDAEIWRYCAAMEVPDSLRHKIELFLSTAEQKSAIGRRKTRPSCYMPGGVA</sequence>
<keyword evidence="1" id="KW-0812">Transmembrane</keyword>
<dbReference type="Gene3D" id="3.50.50.60">
    <property type="entry name" value="FAD/NAD(P)-binding domain"/>
    <property type="match status" value="1"/>
</dbReference>
<keyword evidence="2" id="KW-0560">Oxidoreductase</keyword>
<dbReference type="SUPFAM" id="SSF51905">
    <property type="entry name" value="FAD/NAD(P)-binding domain"/>
    <property type="match status" value="1"/>
</dbReference>
<name>A0ABW3P393_9SPHN</name>
<dbReference type="EC" id="1.14.19.-" evidence="2"/>
<reference evidence="3" key="1">
    <citation type="journal article" date="2019" name="Int. J. Syst. Evol. Microbiol.">
        <title>The Global Catalogue of Microorganisms (GCM) 10K type strain sequencing project: providing services to taxonomists for standard genome sequencing and annotation.</title>
        <authorList>
            <consortium name="The Broad Institute Genomics Platform"/>
            <consortium name="The Broad Institute Genome Sequencing Center for Infectious Disease"/>
            <person name="Wu L."/>
            <person name="Ma J."/>
        </authorList>
    </citation>
    <scope>NUCLEOTIDE SEQUENCE [LARGE SCALE GENOMIC DNA]</scope>
    <source>
        <strain evidence="3">CCUG 54329</strain>
    </source>
</reference>
<dbReference type="Pfam" id="PF04820">
    <property type="entry name" value="Trp_halogenase"/>
    <property type="match status" value="1"/>
</dbReference>
<evidence type="ECO:0000313" key="2">
    <source>
        <dbReference type="EMBL" id="MFD1105879.1"/>
    </source>
</evidence>
<dbReference type="GO" id="GO:0016491">
    <property type="term" value="F:oxidoreductase activity"/>
    <property type="evidence" value="ECO:0007669"/>
    <property type="project" value="UniProtKB-KW"/>
</dbReference>
<dbReference type="InterPro" id="IPR006905">
    <property type="entry name" value="Flavin_halogenase"/>
</dbReference>
<evidence type="ECO:0000313" key="3">
    <source>
        <dbReference type="Proteomes" id="UP001597203"/>
    </source>
</evidence>
<keyword evidence="1" id="KW-1133">Transmembrane helix</keyword>
<keyword evidence="3" id="KW-1185">Reference proteome</keyword>
<proteinExistence type="predicted"/>
<keyword evidence="1" id="KW-0472">Membrane</keyword>
<dbReference type="PANTHER" id="PTHR43747:SF4">
    <property type="entry name" value="FLAVIN-DEPENDENT TRYPTOPHAN HALOGENASE"/>
    <property type="match status" value="1"/>
</dbReference>
<dbReference type="PANTHER" id="PTHR43747">
    <property type="entry name" value="FAD-BINDING PROTEIN"/>
    <property type="match status" value="1"/>
</dbReference>